<evidence type="ECO:0000313" key="3">
    <source>
        <dbReference type="Proteomes" id="UP000293360"/>
    </source>
</evidence>
<feature type="region of interest" description="Disordered" evidence="1">
    <location>
        <begin position="37"/>
        <end position="57"/>
    </location>
</feature>
<evidence type="ECO:0000313" key="2">
    <source>
        <dbReference type="EMBL" id="RYP04446.1"/>
    </source>
</evidence>
<accession>A0A4Q4TCK1</accession>
<name>A0A4Q4TCK1_9PEZI</name>
<reference evidence="2 3" key="1">
    <citation type="submission" date="2018-06" db="EMBL/GenBank/DDBJ databases">
        <title>Complete Genomes of Monosporascus.</title>
        <authorList>
            <person name="Robinson A.J."/>
            <person name="Natvig D.O."/>
        </authorList>
    </citation>
    <scope>NUCLEOTIDE SEQUENCE [LARGE SCALE GENOMIC DNA]</scope>
    <source>
        <strain evidence="2 3">CBS 110550</strain>
    </source>
</reference>
<sequence length="166" mass="17777">MEHEAPTSDRSERKPGFLSRVTVLGLASVLDASGRRVRLPDGGARRHRRPHPQRASTVQPVTAEKPGNFSLAIGQDVLGYQTGWCTGRVQVVDTLSADFARVVAAYNNCDSITGSITGSITISAVFAPRGYAYRNSTGDVLESVGMSWADPAPNVVYSVLSSLNKE</sequence>
<dbReference type="AlphaFoldDB" id="A0A4Q4TCK1"/>
<organism evidence="2 3">
    <name type="scientific">Monosporascus ibericus</name>
    <dbReference type="NCBI Taxonomy" id="155417"/>
    <lineage>
        <taxon>Eukaryota</taxon>
        <taxon>Fungi</taxon>
        <taxon>Dikarya</taxon>
        <taxon>Ascomycota</taxon>
        <taxon>Pezizomycotina</taxon>
        <taxon>Sordariomycetes</taxon>
        <taxon>Xylariomycetidae</taxon>
        <taxon>Xylariales</taxon>
        <taxon>Xylariales incertae sedis</taxon>
        <taxon>Monosporascus</taxon>
    </lineage>
</organism>
<gene>
    <name evidence="2" type="ORF">DL764_004457</name>
</gene>
<protein>
    <submittedName>
        <fullName evidence="2">Uncharacterized protein</fullName>
    </submittedName>
</protein>
<keyword evidence="3" id="KW-1185">Reference proteome</keyword>
<evidence type="ECO:0000256" key="1">
    <source>
        <dbReference type="SAM" id="MobiDB-lite"/>
    </source>
</evidence>
<comment type="caution">
    <text evidence="2">The sequence shown here is derived from an EMBL/GenBank/DDBJ whole genome shotgun (WGS) entry which is preliminary data.</text>
</comment>
<dbReference type="Proteomes" id="UP000293360">
    <property type="component" value="Unassembled WGS sequence"/>
</dbReference>
<dbReference type="EMBL" id="QJNU01000210">
    <property type="protein sequence ID" value="RYP04446.1"/>
    <property type="molecule type" value="Genomic_DNA"/>
</dbReference>
<proteinExistence type="predicted"/>